<evidence type="ECO:0000256" key="1">
    <source>
        <dbReference type="SAM" id="MobiDB-lite"/>
    </source>
</evidence>
<comment type="caution">
    <text evidence="2">The sequence shown here is derived from an EMBL/GenBank/DDBJ whole genome shotgun (WGS) entry which is preliminary data.</text>
</comment>
<organism evidence="2 3">
    <name type="scientific">Bosea psychrotolerans</name>
    <dbReference type="NCBI Taxonomy" id="1871628"/>
    <lineage>
        <taxon>Bacteria</taxon>
        <taxon>Pseudomonadati</taxon>
        <taxon>Pseudomonadota</taxon>
        <taxon>Alphaproteobacteria</taxon>
        <taxon>Hyphomicrobiales</taxon>
        <taxon>Boseaceae</taxon>
        <taxon>Bosea</taxon>
    </lineage>
</organism>
<evidence type="ECO:0000313" key="2">
    <source>
        <dbReference type="EMBL" id="POR55563.1"/>
    </source>
</evidence>
<sequence length="156" mass="18146">MLLRIVDGDPHVAAELRSWAREVHPVSTTRRTAGELRVRAREIAEARERADAKRREAERRRQAEEAERTRRTRINAPRQRGADAWREINQEIERRNASGYDRAAGLLFDLQVLAREAGEQDEFNRRLASIRTTHERKPKFIERLSRIGRGNDAETA</sequence>
<dbReference type="AlphaFoldDB" id="A0A2S4MLD9"/>
<protein>
    <submittedName>
        <fullName evidence="2">Uncharacterized protein</fullName>
    </submittedName>
</protein>
<reference evidence="2 3" key="1">
    <citation type="submission" date="2018-01" db="EMBL/GenBank/DDBJ databases">
        <title>Genomic Encyclopedia of Type Strains, Phase III (KMG-III): the genomes of soil and plant-associated and newly described type strains.</title>
        <authorList>
            <person name="Whitman W."/>
        </authorList>
    </citation>
    <scope>NUCLEOTIDE SEQUENCE [LARGE SCALE GENOMIC DNA]</scope>
    <source>
        <strain evidence="2 3">1131</strain>
    </source>
</reference>
<accession>A0A2S4MLD9</accession>
<feature type="region of interest" description="Disordered" evidence="1">
    <location>
        <begin position="47"/>
        <end position="84"/>
    </location>
</feature>
<evidence type="ECO:0000313" key="3">
    <source>
        <dbReference type="Proteomes" id="UP000236919"/>
    </source>
</evidence>
<gene>
    <name evidence="2" type="ORF">CYD53_102453</name>
</gene>
<dbReference type="EMBL" id="PQFZ01000002">
    <property type="protein sequence ID" value="POR55563.1"/>
    <property type="molecule type" value="Genomic_DNA"/>
</dbReference>
<dbReference type="OrthoDB" id="9066681at2"/>
<feature type="compositionally biased region" description="Basic and acidic residues" evidence="1">
    <location>
        <begin position="47"/>
        <end position="69"/>
    </location>
</feature>
<proteinExistence type="predicted"/>
<dbReference type="RefSeq" id="WP_103717043.1">
    <property type="nucleotide sequence ID" value="NZ_PQFZ01000002.1"/>
</dbReference>
<keyword evidence="3" id="KW-1185">Reference proteome</keyword>
<dbReference type="Proteomes" id="UP000236919">
    <property type="component" value="Unassembled WGS sequence"/>
</dbReference>
<name>A0A2S4MLD9_9HYPH</name>